<keyword evidence="2" id="KW-1185">Reference proteome</keyword>
<sequence length="158" mass="17978">MQTAKQQSWKLSINAKFNNVHFKFNARNRNPTWKLLKFSLFLKLQESIFQVNTKFRTSIPKKQTSLKSKCLQFFRKFKTSSAKKQPIAAQKSPILENPESKIPSSALNRSTIKEPIFSGSLFIGTLALLTKSISEKNQKGAIIHGDFLKVLSISWCVS</sequence>
<dbReference type="InParanoid" id="B9SRS2"/>
<accession>B9SRS2</accession>
<reference evidence="2" key="1">
    <citation type="journal article" date="2010" name="Nat. Biotechnol.">
        <title>Draft genome sequence of the oilseed species Ricinus communis.</title>
        <authorList>
            <person name="Chan A.P."/>
            <person name="Crabtree J."/>
            <person name="Zhao Q."/>
            <person name="Lorenzi H."/>
            <person name="Orvis J."/>
            <person name="Puiu D."/>
            <person name="Melake-Berhan A."/>
            <person name="Jones K.M."/>
            <person name="Redman J."/>
            <person name="Chen G."/>
            <person name="Cahoon E.B."/>
            <person name="Gedil M."/>
            <person name="Stanke M."/>
            <person name="Haas B.J."/>
            <person name="Wortman J.R."/>
            <person name="Fraser-Liggett C.M."/>
            <person name="Ravel J."/>
            <person name="Rabinowicz P.D."/>
        </authorList>
    </citation>
    <scope>NUCLEOTIDE SEQUENCE [LARGE SCALE GENOMIC DNA]</scope>
    <source>
        <strain evidence="2">cv. Hale</strain>
    </source>
</reference>
<evidence type="ECO:0000313" key="2">
    <source>
        <dbReference type="Proteomes" id="UP000008311"/>
    </source>
</evidence>
<organism evidence="1 2">
    <name type="scientific">Ricinus communis</name>
    <name type="common">Castor bean</name>
    <dbReference type="NCBI Taxonomy" id="3988"/>
    <lineage>
        <taxon>Eukaryota</taxon>
        <taxon>Viridiplantae</taxon>
        <taxon>Streptophyta</taxon>
        <taxon>Embryophyta</taxon>
        <taxon>Tracheophyta</taxon>
        <taxon>Spermatophyta</taxon>
        <taxon>Magnoliopsida</taxon>
        <taxon>eudicotyledons</taxon>
        <taxon>Gunneridae</taxon>
        <taxon>Pentapetalae</taxon>
        <taxon>rosids</taxon>
        <taxon>fabids</taxon>
        <taxon>Malpighiales</taxon>
        <taxon>Euphorbiaceae</taxon>
        <taxon>Acalyphoideae</taxon>
        <taxon>Acalypheae</taxon>
        <taxon>Ricinus</taxon>
    </lineage>
</organism>
<proteinExistence type="predicted"/>
<gene>
    <name evidence="1" type="ORF">RCOM_1057190</name>
</gene>
<dbReference type="Proteomes" id="UP000008311">
    <property type="component" value="Unassembled WGS sequence"/>
</dbReference>
<dbReference type="EMBL" id="EQ974103">
    <property type="protein sequence ID" value="EEF33674.1"/>
    <property type="molecule type" value="Genomic_DNA"/>
</dbReference>
<evidence type="ECO:0000313" key="1">
    <source>
        <dbReference type="EMBL" id="EEF33674.1"/>
    </source>
</evidence>
<dbReference type="AlphaFoldDB" id="B9SRS2"/>
<name>B9SRS2_RICCO</name>
<protein>
    <submittedName>
        <fullName evidence="1">Uncharacterized protein</fullName>
    </submittedName>
</protein>
<dbReference type="eggNOG" id="ENOG502SDM5">
    <property type="taxonomic scope" value="Eukaryota"/>
</dbReference>